<dbReference type="GO" id="GO:0000981">
    <property type="term" value="F:DNA-binding transcription factor activity, RNA polymerase II-specific"/>
    <property type="evidence" value="ECO:0007669"/>
    <property type="project" value="InterPro"/>
</dbReference>
<gene>
    <name evidence="8" type="ORF">K444DRAFT_612682</name>
</gene>
<evidence type="ECO:0000313" key="9">
    <source>
        <dbReference type="Proteomes" id="UP000235371"/>
    </source>
</evidence>
<dbReference type="InterPro" id="IPR050815">
    <property type="entry name" value="TF_fung"/>
</dbReference>
<dbReference type="InterPro" id="IPR001138">
    <property type="entry name" value="Zn2Cys6_DnaBD"/>
</dbReference>
<dbReference type="CDD" id="cd12148">
    <property type="entry name" value="fungal_TF_MHR"/>
    <property type="match status" value="1"/>
</dbReference>
<dbReference type="SUPFAM" id="SSF57701">
    <property type="entry name" value="Zn2/Cys6 DNA-binding domain"/>
    <property type="match status" value="1"/>
</dbReference>
<dbReference type="Pfam" id="PF00172">
    <property type="entry name" value="Zn_clus"/>
    <property type="match status" value="1"/>
</dbReference>
<reference evidence="8 9" key="1">
    <citation type="submission" date="2016-04" db="EMBL/GenBank/DDBJ databases">
        <title>A degradative enzymes factory behind the ericoid mycorrhizal symbiosis.</title>
        <authorList>
            <consortium name="DOE Joint Genome Institute"/>
            <person name="Martino E."/>
            <person name="Morin E."/>
            <person name="Grelet G."/>
            <person name="Kuo A."/>
            <person name="Kohler A."/>
            <person name="Daghino S."/>
            <person name="Barry K."/>
            <person name="Choi C."/>
            <person name="Cichocki N."/>
            <person name="Clum A."/>
            <person name="Copeland A."/>
            <person name="Hainaut M."/>
            <person name="Haridas S."/>
            <person name="Labutti K."/>
            <person name="Lindquist E."/>
            <person name="Lipzen A."/>
            <person name="Khouja H.-R."/>
            <person name="Murat C."/>
            <person name="Ohm R."/>
            <person name="Olson A."/>
            <person name="Spatafora J."/>
            <person name="Veneault-Fourrey C."/>
            <person name="Henrissat B."/>
            <person name="Grigoriev I."/>
            <person name="Martin F."/>
            <person name="Perotto S."/>
        </authorList>
    </citation>
    <scope>NUCLEOTIDE SEQUENCE [LARGE SCALE GENOMIC DNA]</scope>
    <source>
        <strain evidence="8 9">E</strain>
    </source>
</reference>
<dbReference type="SMART" id="SM00066">
    <property type="entry name" value="GAL4"/>
    <property type="match status" value="1"/>
</dbReference>
<dbReference type="PROSITE" id="PS50048">
    <property type="entry name" value="ZN2_CY6_FUNGAL_2"/>
    <property type="match status" value="1"/>
</dbReference>
<evidence type="ECO:0000259" key="7">
    <source>
        <dbReference type="PROSITE" id="PS50048"/>
    </source>
</evidence>
<keyword evidence="4" id="KW-0804">Transcription</keyword>
<dbReference type="InterPro" id="IPR036864">
    <property type="entry name" value="Zn2-C6_fun-type_DNA-bd_sf"/>
</dbReference>
<dbReference type="InParanoid" id="A0A2J6TBY8"/>
<organism evidence="8 9">
    <name type="scientific">Hyaloscypha bicolor E</name>
    <dbReference type="NCBI Taxonomy" id="1095630"/>
    <lineage>
        <taxon>Eukaryota</taxon>
        <taxon>Fungi</taxon>
        <taxon>Dikarya</taxon>
        <taxon>Ascomycota</taxon>
        <taxon>Pezizomycotina</taxon>
        <taxon>Leotiomycetes</taxon>
        <taxon>Helotiales</taxon>
        <taxon>Hyaloscyphaceae</taxon>
        <taxon>Hyaloscypha</taxon>
        <taxon>Hyaloscypha bicolor</taxon>
    </lineage>
</organism>
<dbReference type="GO" id="GO:0003677">
    <property type="term" value="F:DNA binding"/>
    <property type="evidence" value="ECO:0007669"/>
    <property type="project" value="InterPro"/>
</dbReference>
<protein>
    <recommendedName>
        <fullName evidence="7">Zn(2)-C6 fungal-type domain-containing protein</fullName>
    </recommendedName>
</protein>
<dbReference type="CDD" id="cd00067">
    <property type="entry name" value="GAL4"/>
    <property type="match status" value="1"/>
</dbReference>
<proteinExistence type="predicted"/>
<dbReference type="Proteomes" id="UP000235371">
    <property type="component" value="Unassembled WGS sequence"/>
</dbReference>
<dbReference type="PANTHER" id="PTHR47338:SF20">
    <property type="entry name" value="ZN(II)2CYS6 TRANSCRIPTION FACTOR (EUROFUNG)"/>
    <property type="match status" value="1"/>
</dbReference>
<keyword evidence="9" id="KW-1185">Reference proteome</keyword>
<evidence type="ECO:0000256" key="2">
    <source>
        <dbReference type="ARBA" id="ARBA00022723"/>
    </source>
</evidence>
<dbReference type="GeneID" id="36588262"/>
<dbReference type="AlphaFoldDB" id="A0A2J6TBY8"/>
<name>A0A2J6TBY8_9HELO</name>
<dbReference type="OrthoDB" id="3862662at2759"/>
<feature type="region of interest" description="Disordered" evidence="6">
    <location>
        <begin position="87"/>
        <end position="106"/>
    </location>
</feature>
<feature type="domain" description="Zn(2)-C6 fungal-type" evidence="7">
    <location>
        <begin position="23"/>
        <end position="53"/>
    </location>
</feature>
<sequence>MDDDRQSQRTRVRRSSPSRADNVCLYCRRRKTKCDKRLPSCLQCQKDHVECIYSDTASISLADEFRHLRNRLREVEKLAIPGTSKIARPAQLHSRHEDPPGGRRQVGNHAPFLEQLAAVNFANLSEEVCELLQSKPGEVYGACQIYFQNVHKWMPVISQRLFYQRMTEFSKTKRPDFAVLLLGVCLLIRYAVIDTGQDPLYKIVKGEYWHLCSCLEASIELVQAGVLIACYEHASGMAEAAYGTIGLSARMGSWMGLHNQRLESDLPKDSDAWLENAERFNLWWGIVIRDRCLNIEDTAFDKPFAVERRYIPVQPPHDCENLDLSFNATPVINTIGIFRRVAQACRLLDRAVYLRQQKVTAQPDRADGEMKRLDDDIRRLLGILIDQNSGSLCEYCEASAIVIAALFVLHGQSSPSDYSSVVPVDVQGNDHIVATTASSLALKTAERIVIDVARSFNRCLGEISMIALPPTYCYIIFRATEELISFHGSTDRGQWSQDLEVLREASWHYGRRWQIATHHLKSVDKAIASLEPNPPLTFCSFEPLQNHPCLITLFDEGGA</sequence>
<keyword evidence="3" id="KW-0805">Transcription regulation</keyword>
<dbReference type="PANTHER" id="PTHR47338">
    <property type="entry name" value="ZN(II)2CYS6 TRANSCRIPTION FACTOR (EUROFUNG)-RELATED"/>
    <property type="match status" value="1"/>
</dbReference>
<keyword evidence="2" id="KW-0479">Metal-binding</keyword>
<evidence type="ECO:0000256" key="4">
    <source>
        <dbReference type="ARBA" id="ARBA00023163"/>
    </source>
</evidence>
<dbReference type="GO" id="GO:0006351">
    <property type="term" value="P:DNA-templated transcription"/>
    <property type="evidence" value="ECO:0007669"/>
    <property type="project" value="InterPro"/>
</dbReference>
<accession>A0A2J6TBY8</accession>
<dbReference type="Gene3D" id="4.10.240.10">
    <property type="entry name" value="Zn(2)-C6 fungal-type DNA-binding domain"/>
    <property type="match status" value="1"/>
</dbReference>
<dbReference type="EMBL" id="KZ613790">
    <property type="protein sequence ID" value="PMD60547.1"/>
    <property type="molecule type" value="Genomic_DNA"/>
</dbReference>
<evidence type="ECO:0000256" key="6">
    <source>
        <dbReference type="SAM" id="MobiDB-lite"/>
    </source>
</evidence>
<comment type="subcellular location">
    <subcellularLocation>
        <location evidence="1">Nucleus</location>
    </subcellularLocation>
</comment>
<dbReference type="PROSITE" id="PS00463">
    <property type="entry name" value="ZN2_CY6_FUNGAL_1"/>
    <property type="match status" value="1"/>
</dbReference>
<dbReference type="InterPro" id="IPR007219">
    <property type="entry name" value="XnlR_reg_dom"/>
</dbReference>
<dbReference type="GO" id="GO:0008270">
    <property type="term" value="F:zinc ion binding"/>
    <property type="evidence" value="ECO:0007669"/>
    <property type="project" value="InterPro"/>
</dbReference>
<evidence type="ECO:0000256" key="5">
    <source>
        <dbReference type="ARBA" id="ARBA00023242"/>
    </source>
</evidence>
<evidence type="ECO:0000256" key="1">
    <source>
        <dbReference type="ARBA" id="ARBA00004123"/>
    </source>
</evidence>
<keyword evidence="5" id="KW-0539">Nucleus</keyword>
<dbReference type="GO" id="GO:0005634">
    <property type="term" value="C:nucleus"/>
    <property type="evidence" value="ECO:0007669"/>
    <property type="project" value="UniProtKB-SubCell"/>
</dbReference>
<dbReference type="Pfam" id="PF04082">
    <property type="entry name" value="Fungal_trans"/>
    <property type="match status" value="1"/>
</dbReference>
<evidence type="ECO:0000313" key="8">
    <source>
        <dbReference type="EMBL" id="PMD60547.1"/>
    </source>
</evidence>
<evidence type="ECO:0000256" key="3">
    <source>
        <dbReference type="ARBA" id="ARBA00023015"/>
    </source>
</evidence>
<dbReference type="RefSeq" id="XP_024737451.1">
    <property type="nucleotide sequence ID" value="XM_024880185.1"/>
</dbReference>